<keyword evidence="8" id="KW-1185">Reference proteome</keyword>
<dbReference type="InterPro" id="IPR000975">
    <property type="entry name" value="IL-1_fam"/>
</dbReference>
<feature type="region of interest" description="Disordered" evidence="7">
    <location>
        <begin position="17"/>
        <end position="36"/>
    </location>
</feature>
<dbReference type="GO" id="GO:0002437">
    <property type="term" value="P:inflammatory response to antigenic stimulus"/>
    <property type="evidence" value="ECO:0007669"/>
    <property type="project" value="TreeGrafter"/>
</dbReference>
<sequence>MMAFPRQSRVHVLPPKRNQMWEPNHDTMHGSAQSPRNYRVHDSQQMVWVLTGNSLTAVPASNNVKPVILSLIACRDTEFQDEKKGNLVFLGIKNRNLCFSCAEMEGKPTLQLKEVDIMNLYKEGKAQKAFLFYHGIEGSTSVFQSVFYPGWFIATSSIESQTIILTHQRGKFVNTNFYIESEK</sequence>
<name>A0A6P5QLS5_MUSCR</name>
<dbReference type="Proteomes" id="UP000515126">
    <property type="component" value="Chromosome 12"/>
</dbReference>
<reference evidence="9" key="1">
    <citation type="submission" date="2025-08" db="UniProtKB">
        <authorList>
            <consortium name="RefSeq"/>
        </authorList>
    </citation>
    <scope>IDENTIFICATION</scope>
</reference>
<dbReference type="GO" id="GO:0019221">
    <property type="term" value="P:cytokine-mediated signaling pathway"/>
    <property type="evidence" value="ECO:0007669"/>
    <property type="project" value="TreeGrafter"/>
</dbReference>
<organism evidence="8 9">
    <name type="scientific">Mus caroli</name>
    <name type="common">Ryukyu mouse</name>
    <name type="synonym">Ricefield mouse</name>
    <dbReference type="NCBI Taxonomy" id="10089"/>
    <lineage>
        <taxon>Eukaryota</taxon>
        <taxon>Metazoa</taxon>
        <taxon>Chordata</taxon>
        <taxon>Craniata</taxon>
        <taxon>Vertebrata</taxon>
        <taxon>Euteleostomi</taxon>
        <taxon>Mammalia</taxon>
        <taxon>Eutheria</taxon>
        <taxon>Euarchontoglires</taxon>
        <taxon>Glires</taxon>
        <taxon>Rodentia</taxon>
        <taxon>Myomorpha</taxon>
        <taxon>Muroidea</taxon>
        <taxon>Muridae</taxon>
        <taxon>Murinae</taxon>
        <taxon>Mus</taxon>
        <taxon>Mus</taxon>
    </lineage>
</organism>
<dbReference type="GO" id="GO:0005615">
    <property type="term" value="C:extracellular space"/>
    <property type="evidence" value="ECO:0007669"/>
    <property type="project" value="InterPro"/>
</dbReference>
<evidence type="ECO:0000256" key="7">
    <source>
        <dbReference type="SAM" id="MobiDB-lite"/>
    </source>
</evidence>
<evidence type="ECO:0000313" key="9">
    <source>
        <dbReference type="RefSeq" id="XP_021034652.1"/>
    </source>
</evidence>
<comment type="subcellular location">
    <subcellularLocation>
        <location evidence="1">Cytoplasm</location>
    </subcellularLocation>
    <subcellularLocation>
        <location evidence="2 6">Secreted</location>
    </subcellularLocation>
</comment>
<dbReference type="SUPFAM" id="SSF50353">
    <property type="entry name" value="Cytokine"/>
    <property type="match status" value="1"/>
</dbReference>
<dbReference type="PRINTS" id="PR01359">
    <property type="entry name" value="INTRLEUKIN1B"/>
</dbReference>
<evidence type="ECO:0000313" key="8">
    <source>
        <dbReference type="Proteomes" id="UP000515126"/>
    </source>
</evidence>
<keyword evidence="5 6" id="KW-0964">Secreted</keyword>
<dbReference type="PRINTS" id="PR00264">
    <property type="entry name" value="INTERLEUKIN1"/>
</dbReference>
<dbReference type="GO" id="GO:0005125">
    <property type="term" value="F:cytokine activity"/>
    <property type="evidence" value="ECO:0007669"/>
    <property type="project" value="UniProtKB-UniRule"/>
</dbReference>
<dbReference type="KEGG" id="mcal:110306860"/>
<dbReference type="Pfam" id="PF00340">
    <property type="entry name" value="IL1"/>
    <property type="match status" value="1"/>
</dbReference>
<dbReference type="GO" id="GO:0071222">
    <property type="term" value="P:cellular response to lipopolysaccharide"/>
    <property type="evidence" value="ECO:0007669"/>
    <property type="project" value="TreeGrafter"/>
</dbReference>
<dbReference type="GO" id="GO:0005149">
    <property type="term" value="F:interleukin-1 receptor binding"/>
    <property type="evidence" value="ECO:0007669"/>
    <property type="project" value="UniProtKB-UniRule"/>
</dbReference>
<evidence type="ECO:0000256" key="4">
    <source>
        <dbReference type="ARBA" id="ARBA00022490"/>
    </source>
</evidence>
<proteinExistence type="inferred from homology"/>
<evidence type="ECO:0000256" key="3">
    <source>
        <dbReference type="ARBA" id="ARBA00010448"/>
    </source>
</evidence>
<protein>
    <recommendedName>
        <fullName evidence="6">Interleukin-1</fullName>
    </recommendedName>
</protein>
<dbReference type="Gene3D" id="2.80.10.50">
    <property type="match status" value="1"/>
</dbReference>
<dbReference type="GO" id="GO:0045582">
    <property type="term" value="P:positive regulation of T cell differentiation"/>
    <property type="evidence" value="ECO:0007669"/>
    <property type="project" value="TreeGrafter"/>
</dbReference>
<evidence type="ECO:0000256" key="2">
    <source>
        <dbReference type="ARBA" id="ARBA00004613"/>
    </source>
</evidence>
<dbReference type="CDD" id="cd23300">
    <property type="entry name" value="beta-trefoil_IL36"/>
    <property type="match status" value="1"/>
</dbReference>
<dbReference type="SMART" id="SM00125">
    <property type="entry name" value="IL1"/>
    <property type="match status" value="1"/>
</dbReference>
<dbReference type="PROSITE" id="PS00253">
    <property type="entry name" value="INTERLEUKIN_1"/>
    <property type="match status" value="1"/>
</dbReference>
<gene>
    <name evidence="9" type="primary">LOC110306860</name>
</gene>
<evidence type="ECO:0000256" key="5">
    <source>
        <dbReference type="ARBA" id="ARBA00022525"/>
    </source>
</evidence>
<dbReference type="FunFam" id="2.80.10.50:FF:000013">
    <property type="entry name" value="Interleukin-1"/>
    <property type="match status" value="1"/>
</dbReference>
<comment type="similarity">
    <text evidence="3 6">Belongs to the IL-1 family.</text>
</comment>
<dbReference type="RefSeq" id="XP_021034652.1">
    <property type="nucleotide sequence ID" value="XM_021178993.1"/>
</dbReference>
<evidence type="ECO:0000256" key="6">
    <source>
        <dbReference type="RuleBase" id="RU003753"/>
    </source>
</evidence>
<dbReference type="AlphaFoldDB" id="A0A6P5QLS5"/>
<dbReference type="GO" id="GO:0010628">
    <property type="term" value="P:positive regulation of gene expression"/>
    <property type="evidence" value="ECO:0007669"/>
    <property type="project" value="TreeGrafter"/>
</dbReference>
<dbReference type="InterPro" id="IPR020877">
    <property type="entry name" value="IL-1_CS"/>
</dbReference>
<dbReference type="InterPro" id="IPR008996">
    <property type="entry name" value="IL1/FGF"/>
</dbReference>
<evidence type="ECO:0000256" key="1">
    <source>
        <dbReference type="ARBA" id="ARBA00004496"/>
    </source>
</evidence>
<dbReference type="PANTHER" id="PTHR10078">
    <property type="entry name" value="INTERLEUKIN-1 FAMILY MEMBER"/>
    <property type="match status" value="1"/>
</dbReference>
<keyword evidence="4" id="KW-0963">Cytoplasm</keyword>
<dbReference type="GO" id="GO:0005737">
    <property type="term" value="C:cytoplasm"/>
    <property type="evidence" value="ECO:0007669"/>
    <property type="project" value="UniProtKB-SubCell"/>
</dbReference>
<dbReference type="PANTHER" id="PTHR10078:SF24">
    <property type="entry name" value="INTERLEUKIN-36 BETA"/>
    <property type="match status" value="1"/>
</dbReference>
<accession>A0A6P5QLS5</accession>
<dbReference type="GeneID" id="110306860"/>